<gene>
    <name evidence="4" type="ORF">PA7_19730</name>
</gene>
<dbReference type="SUPFAM" id="SSF49764">
    <property type="entry name" value="HSP20-like chaperones"/>
    <property type="match status" value="1"/>
</dbReference>
<organism evidence="4 5">
    <name type="scientific">Pseudonocardia asaccharolytica DSM 44247 = NBRC 16224</name>
    <dbReference type="NCBI Taxonomy" id="1123024"/>
    <lineage>
        <taxon>Bacteria</taxon>
        <taxon>Bacillati</taxon>
        <taxon>Actinomycetota</taxon>
        <taxon>Actinomycetes</taxon>
        <taxon>Pseudonocardiales</taxon>
        <taxon>Pseudonocardiaceae</taxon>
        <taxon>Pseudonocardia</taxon>
    </lineage>
</organism>
<dbReference type="Proteomes" id="UP000321328">
    <property type="component" value="Unassembled WGS sequence"/>
</dbReference>
<protein>
    <submittedName>
        <fullName evidence="4">Heat-shock protein</fullName>
    </submittedName>
</protein>
<evidence type="ECO:0000313" key="4">
    <source>
        <dbReference type="EMBL" id="GEL18136.1"/>
    </source>
</evidence>
<dbReference type="PANTHER" id="PTHR11527">
    <property type="entry name" value="HEAT-SHOCK PROTEIN 20 FAMILY MEMBER"/>
    <property type="match status" value="1"/>
</dbReference>
<dbReference type="RefSeq" id="WP_028931154.1">
    <property type="nucleotide sequence ID" value="NZ_AUII01000021.1"/>
</dbReference>
<reference evidence="4 5" key="1">
    <citation type="submission" date="2019-07" db="EMBL/GenBank/DDBJ databases">
        <title>Whole genome shotgun sequence of Pseudonocardia asaccharolytica NBRC 16224.</title>
        <authorList>
            <person name="Hosoyama A."/>
            <person name="Uohara A."/>
            <person name="Ohji S."/>
            <person name="Ichikawa N."/>
        </authorList>
    </citation>
    <scope>NUCLEOTIDE SEQUENCE [LARGE SCALE GENOMIC DNA]</scope>
    <source>
        <strain evidence="4 5">NBRC 16224</strain>
    </source>
</reference>
<evidence type="ECO:0000256" key="1">
    <source>
        <dbReference type="PROSITE-ProRule" id="PRU00285"/>
    </source>
</evidence>
<comment type="similarity">
    <text evidence="1 2">Belongs to the small heat shock protein (HSP20) family.</text>
</comment>
<keyword evidence="5" id="KW-1185">Reference proteome</keyword>
<sequence length="157" mass="18166">MSSVMRRDRGSDLANRFNRMDRMFDDWMRSLSVRRPFGLSWEWPGEDLIGVDVFRDGKTQVIRAELPGVDPEKDVEITVSDGMLRINAERRMEDKVEEDGYLRRELRYGSLSRTIPLPDGVAEPDIKATYENGILEIRVPEPEQVEREPAKIQITKG</sequence>
<evidence type="ECO:0000259" key="3">
    <source>
        <dbReference type="PROSITE" id="PS01031"/>
    </source>
</evidence>
<feature type="domain" description="SHSP" evidence="3">
    <location>
        <begin position="42"/>
        <end position="157"/>
    </location>
</feature>
<dbReference type="InterPro" id="IPR008978">
    <property type="entry name" value="HSP20-like_chaperone"/>
</dbReference>
<dbReference type="InterPro" id="IPR031107">
    <property type="entry name" value="Small_HSP"/>
</dbReference>
<accession>A0A511D028</accession>
<dbReference type="STRING" id="1123024.GCA_000423625_03734"/>
<dbReference type="InterPro" id="IPR002068">
    <property type="entry name" value="A-crystallin/Hsp20_dom"/>
</dbReference>
<dbReference type="Gene3D" id="2.60.40.790">
    <property type="match status" value="1"/>
</dbReference>
<proteinExistence type="inferred from homology"/>
<comment type="caution">
    <text evidence="4">The sequence shown here is derived from an EMBL/GenBank/DDBJ whole genome shotgun (WGS) entry which is preliminary data.</text>
</comment>
<dbReference type="AlphaFoldDB" id="A0A511D028"/>
<dbReference type="EMBL" id="BJVI01000016">
    <property type="protein sequence ID" value="GEL18136.1"/>
    <property type="molecule type" value="Genomic_DNA"/>
</dbReference>
<evidence type="ECO:0000256" key="2">
    <source>
        <dbReference type="RuleBase" id="RU003616"/>
    </source>
</evidence>
<evidence type="ECO:0000313" key="5">
    <source>
        <dbReference type="Proteomes" id="UP000321328"/>
    </source>
</evidence>
<dbReference type="Pfam" id="PF00011">
    <property type="entry name" value="HSP20"/>
    <property type="match status" value="1"/>
</dbReference>
<dbReference type="CDD" id="cd06464">
    <property type="entry name" value="ACD_sHsps-like"/>
    <property type="match status" value="1"/>
</dbReference>
<name>A0A511D028_9PSEU</name>
<dbReference type="PROSITE" id="PS01031">
    <property type="entry name" value="SHSP"/>
    <property type="match status" value="1"/>
</dbReference>